<dbReference type="Proteomes" id="UP000008311">
    <property type="component" value="Unassembled WGS sequence"/>
</dbReference>
<sequence length="755" mass="84720">MDVAQENQDWNCTEDEFAEESLYPEALGISDGFRDPELLPRIGEQYQVEIPPLMANWPTGKELIKHEGIRDLHIFPKCELEVKTQPMDITLHGVTEVRVPANLDLQEERQTYMHQQHGGKDYFIVPGSAGGTWSGLEEASFLLGLYIFGKNLVQVKKFVDSKKMGDILSFYYGKFYRSESYNRWSECRKMRSRRCIYGQRIFTGSTQQELLSRLFLHVSEECQNTLTEVAKKFGEGNMLLEEYVFTLKSTVGLNALVEAVGIGKRKQDLTGMALEPLRSNQVAAVRPEIPVGKACSILTPLEIINFLTGGYRDVLNKVASDPGLLELNIGEDKGCDDKEENGWANEKILDQGEFSDQQRHCYLKPRTPSRSKEVMKFTVVDTSLATGETNRVRELRSLAIELMNVSTSRSDSEESDEDPFQDTRNVSDSSANLCSDRNKTDILKSSKINEDKRDSSPDRANFEINALEHSSPIIGSNFTKKIPKEQKAGKYDDMRPTKSIKGHAIKKTKPGDMNFLAPVAKRRRRVAACNKAAKVCNKIDSMLRQDEVICTSSYPLMEEKVSSCLDPYQVKISSASSSSRGSPNITDECTLSLSSNSSVAEHTNENYQSRTLIDLNISFPQDAETEPLIMEMTERVHDQASEQPEDSGMLKTSTSICNSSYEQAPSMNSRRQSTRNRPLTTKALEALAFGFLSIKQKRRDREDYATGNSLSRPSRRARSRMRITENFAAGVIDSKGDEKANGVCKGNGNIFSIQG</sequence>
<dbReference type="EMBL" id="EQ973812">
    <property type="protein sequence ID" value="EEF45516.1"/>
    <property type="molecule type" value="Genomic_DNA"/>
</dbReference>
<keyword evidence="8" id="KW-1185">Reference proteome</keyword>
<dbReference type="FunFam" id="1.10.10.60:FF:000374">
    <property type="entry name" value="Arginine-glutamic acid dipeptide repeat protein"/>
    <property type="match status" value="1"/>
</dbReference>
<dbReference type="eggNOG" id="ENOG502QQVN">
    <property type="taxonomic scope" value="Eukaryota"/>
</dbReference>
<accession>B9RT33</accession>
<feature type="compositionally biased region" description="Basic and acidic residues" evidence="5">
    <location>
        <begin position="436"/>
        <end position="458"/>
    </location>
</feature>
<dbReference type="InterPro" id="IPR057712">
    <property type="entry name" value="DUF7952"/>
</dbReference>
<name>B9RT33_RICCO</name>
<evidence type="ECO:0000256" key="2">
    <source>
        <dbReference type="ARBA" id="ARBA00023015"/>
    </source>
</evidence>
<evidence type="ECO:0000256" key="5">
    <source>
        <dbReference type="SAM" id="MobiDB-lite"/>
    </source>
</evidence>
<dbReference type="AlphaFoldDB" id="B9RT33"/>
<evidence type="ECO:0000256" key="4">
    <source>
        <dbReference type="ARBA" id="ARBA00023242"/>
    </source>
</evidence>
<keyword evidence="4" id="KW-0539">Nucleus</keyword>
<feature type="region of interest" description="Disordered" evidence="5">
    <location>
        <begin position="406"/>
        <end position="458"/>
    </location>
</feature>
<dbReference type="InParanoid" id="B9RT33"/>
<keyword evidence="2" id="KW-0805">Transcription regulation</keyword>
<evidence type="ECO:0000259" key="6">
    <source>
        <dbReference type="Pfam" id="PF25826"/>
    </source>
</evidence>
<dbReference type="PANTHER" id="PTHR13859:SF34">
    <property type="entry name" value="SANT DOMAIN-CONTAINING PROTEIN"/>
    <property type="match status" value="1"/>
</dbReference>
<dbReference type="PANTHER" id="PTHR13859">
    <property type="entry name" value="ATROPHIN-RELATED"/>
    <property type="match status" value="1"/>
</dbReference>
<dbReference type="STRING" id="3988.B9RT33"/>
<feature type="compositionally biased region" description="Polar residues" evidence="5">
    <location>
        <begin position="422"/>
        <end position="435"/>
    </location>
</feature>
<evidence type="ECO:0000313" key="7">
    <source>
        <dbReference type="EMBL" id="EEF45516.1"/>
    </source>
</evidence>
<dbReference type="GO" id="GO:0003714">
    <property type="term" value="F:transcription corepressor activity"/>
    <property type="evidence" value="ECO:0000318"/>
    <property type="project" value="GO_Central"/>
</dbReference>
<feature type="domain" description="DUF7952" evidence="6">
    <location>
        <begin position="133"/>
        <end position="263"/>
    </location>
</feature>
<evidence type="ECO:0000256" key="1">
    <source>
        <dbReference type="ARBA" id="ARBA00004123"/>
    </source>
</evidence>
<gene>
    <name evidence="7" type="ORF">RCOM_0680670</name>
</gene>
<reference evidence="8" key="1">
    <citation type="journal article" date="2010" name="Nat. Biotechnol.">
        <title>Draft genome sequence of the oilseed species Ricinus communis.</title>
        <authorList>
            <person name="Chan A.P."/>
            <person name="Crabtree J."/>
            <person name="Zhao Q."/>
            <person name="Lorenzi H."/>
            <person name="Orvis J."/>
            <person name="Puiu D."/>
            <person name="Melake-Berhan A."/>
            <person name="Jones K.M."/>
            <person name="Redman J."/>
            <person name="Chen G."/>
            <person name="Cahoon E.B."/>
            <person name="Gedil M."/>
            <person name="Stanke M."/>
            <person name="Haas B.J."/>
            <person name="Wortman J.R."/>
            <person name="Fraser-Liggett C.M."/>
            <person name="Ravel J."/>
            <person name="Rabinowicz P.D."/>
        </authorList>
    </citation>
    <scope>NUCLEOTIDE SEQUENCE [LARGE SCALE GENOMIC DNA]</scope>
    <source>
        <strain evidence="8">cv. Hale</strain>
    </source>
</reference>
<protein>
    <recommendedName>
        <fullName evidence="6">DUF7952 domain-containing protein</fullName>
    </recommendedName>
</protein>
<comment type="subcellular location">
    <subcellularLocation>
        <location evidence="1">Nucleus</location>
    </subcellularLocation>
</comment>
<proteinExistence type="predicted"/>
<evidence type="ECO:0000256" key="3">
    <source>
        <dbReference type="ARBA" id="ARBA00023163"/>
    </source>
</evidence>
<dbReference type="GO" id="GO:0005634">
    <property type="term" value="C:nucleus"/>
    <property type="evidence" value="ECO:0000318"/>
    <property type="project" value="GO_Central"/>
</dbReference>
<keyword evidence="3" id="KW-0804">Transcription</keyword>
<organism evidence="7 8">
    <name type="scientific">Ricinus communis</name>
    <name type="common">Castor bean</name>
    <dbReference type="NCBI Taxonomy" id="3988"/>
    <lineage>
        <taxon>Eukaryota</taxon>
        <taxon>Viridiplantae</taxon>
        <taxon>Streptophyta</taxon>
        <taxon>Embryophyta</taxon>
        <taxon>Tracheophyta</taxon>
        <taxon>Spermatophyta</taxon>
        <taxon>Magnoliopsida</taxon>
        <taxon>eudicotyledons</taxon>
        <taxon>Gunneridae</taxon>
        <taxon>Pentapetalae</taxon>
        <taxon>rosids</taxon>
        <taxon>fabids</taxon>
        <taxon>Malpighiales</taxon>
        <taxon>Euphorbiaceae</taxon>
        <taxon>Acalyphoideae</taxon>
        <taxon>Acalypheae</taxon>
        <taxon>Ricinus</taxon>
    </lineage>
</organism>
<evidence type="ECO:0000313" key="8">
    <source>
        <dbReference type="Proteomes" id="UP000008311"/>
    </source>
</evidence>
<dbReference type="Pfam" id="PF25826">
    <property type="entry name" value="DUF7952"/>
    <property type="match status" value="1"/>
</dbReference>